<dbReference type="SUPFAM" id="SSF53474">
    <property type="entry name" value="alpha/beta-Hydrolases"/>
    <property type="match status" value="1"/>
</dbReference>
<dbReference type="PANTHER" id="PTHR37471">
    <property type="entry name" value="UNNAMED PRODUCT"/>
    <property type="match status" value="1"/>
</dbReference>
<dbReference type="InterPro" id="IPR029058">
    <property type="entry name" value="AB_hydrolase_fold"/>
</dbReference>
<sequence>MIIIIIYIILEIINWFKQLIMYINIIAPIPLKYSNSDITKIIDEMLKLDNKDLEYLIKGYILYDKLNHTKPDLNTFNIKDMSRTEIKHLLSFSIYCNSNSNSNNHKDNDKLLSQLEQKLGFEFKDNNNNRYLYRRWGQDFFNFSFRPLLFKVLIKIFINTIHYYMIYILKYEYTVCNDSKIGFLHKKRDPSKKDLMFIHGFGFSYAPYIQKLLHLNKKYNLILIILPNISSTTYYQKHNKYFVPHNVIKNTVYNFLDKAGIKKINILSHSFGTYITRIIMNDARNNVIDKVILFDPIIFWVGSTKMTLYLEHEITKTGTYLTYVYELFITHLIYKCLYLKYICFRTMFGPDFWIYNVSDLVGICNTMIVLEYDDLVIPTDTLYKDMNGKHVNHYYLSDASHGSVLLNSKFNDVFREIITFYD</sequence>
<dbReference type="PANTHER" id="PTHR37471:SF1">
    <property type="entry name" value="AB HYDROLASE-1 DOMAIN-CONTAINING PROTEIN"/>
    <property type="match status" value="1"/>
</dbReference>
<dbReference type="EMBL" id="MK072203">
    <property type="protein sequence ID" value="AYV80010.1"/>
    <property type="molecule type" value="Genomic_DNA"/>
</dbReference>
<dbReference type="GO" id="GO:0016787">
    <property type="term" value="F:hydrolase activity"/>
    <property type="evidence" value="ECO:0007669"/>
    <property type="project" value="UniProtKB-KW"/>
</dbReference>
<reference evidence="1" key="1">
    <citation type="submission" date="2018-10" db="EMBL/GenBank/DDBJ databases">
        <title>Hidden diversity of soil giant viruses.</title>
        <authorList>
            <person name="Schulz F."/>
            <person name="Alteio L."/>
            <person name="Goudeau D."/>
            <person name="Ryan E.M."/>
            <person name="Malmstrom R.R."/>
            <person name="Blanchard J."/>
            <person name="Woyke T."/>
        </authorList>
    </citation>
    <scope>NUCLEOTIDE SEQUENCE</scope>
    <source>
        <strain evidence="1">GAV1</strain>
    </source>
</reference>
<protein>
    <submittedName>
        <fullName evidence="1">Alpha/beta hydrolase fold</fullName>
    </submittedName>
</protein>
<dbReference type="Gene3D" id="3.40.50.1820">
    <property type="entry name" value="alpha/beta hydrolase"/>
    <property type="match status" value="1"/>
</dbReference>
<accession>A0A3G4ZYS7</accession>
<proteinExistence type="predicted"/>
<name>A0A3G4ZYS7_9VIRU</name>
<evidence type="ECO:0000313" key="1">
    <source>
        <dbReference type="EMBL" id="AYV80010.1"/>
    </source>
</evidence>
<organism evidence="1">
    <name type="scientific">Gaeavirus sp</name>
    <dbReference type="NCBI Taxonomy" id="2487767"/>
    <lineage>
        <taxon>Viruses</taxon>
        <taxon>Varidnaviria</taxon>
        <taxon>Bamfordvirae</taxon>
        <taxon>Nucleocytoviricota</taxon>
        <taxon>Megaviricetes</taxon>
        <taxon>Imitervirales</taxon>
        <taxon>Mimiviridae</taxon>
        <taxon>Klosneuvirinae</taxon>
    </lineage>
</organism>
<keyword evidence="1" id="KW-0378">Hydrolase</keyword>
<gene>
    <name evidence="1" type="ORF">Gaeavirus5_7</name>
</gene>